<evidence type="ECO:0000256" key="1">
    <source>
        <dbReference type="ARBA" id="ARBA00001936"/>
    </source>
</evidence>
<feature type="binding site" evidence="21">
    <location>
        <position position="320"/>
    </location>
    <ligand>
        <name>Mg(2+)</name>
        <dbReference type="ChEBI" id="CHEBI:18420"/>
        <label>2</label>
    </ligand>
</feature>
<feature type="binding site" evidence="20">
    <location>
        <position position="144"/>
    </location>
    <ligand>
        <name>ATP</name>
        <dbReference type="ChEBI" id="CHEBI:30616"/>
    </ligand>
</feature>
<evidence type="ECO:0000313" key="24">
    <source>
        <dbReference type="EMBL" id="TXR53011.1"/>
    </source>
</evidence>
<comment type="catalytic activity">
    <reaction evidence="16 18">
        <text>2 D-alanine + ATP = D-alanyl-D-alanine + ADP + phosphate + H(+)</text>
        <dbReference type="Rhea" id="RHEA:11224"/>
        <dbReference type="ChEBI" id="CHEBI:15378"/>
        <dbReference type="ChEBI" id="CHEBI:30616"/>
        <dbReference type="ChEBI" id="CHEBI:43474"/>
        <dbReference type="ChEBI" id="CHEBI:57416"/>
        <dbReference type="ChEBI" id="CHEBI:57822"/>
        <dbReference type="ChEBI" id="CHEBI:456216"/>
        <dbReference type="EC" id="6.3.2.4"/>
    </reaction>
</comment>
<dbReference type="Proteomes" id="UP000321764">
    <property type="component" value="Unassembled WGS sequence"/>
</dbReference>
<dbReference type="RefSeq" id="WP_147711801.1">
    <property type="nucleotide sequence ID" value="NZ_VKAD01000001.1"/>
</dbReference>
<evidence type="ECO:0000256" key="6">
    <source>
        <dbReference type="ARBA" id="ARBA00022490"/>
    </source>
</evidence>
<keyword evidence="8 21" id="KW-0479">Metal-binding</keyword>
<keyword evidence="11 21" id="KW-0460">Magnesium</keyword>
<dbReference type="InterPro" id="IPR013815">
    <property type="entry name" value="ATP_grasp_subdomain_1"/>
</dbReference>
<feature type="active site" evidence="19">
    <location>
        <position position="17"/>
    </location>
</feature>
<dbReference type="NCBIfam" id="NF002525">
    <property type="entry name" value="PRK01966.1-1"/>
    <property type="match status" value="1"/>
</dbReference>
<keyword evidence="7 18" id="KW-0436">Ligase</keyword>
<dbReference type="EC" id="6.3.2.4" evidence="18"/>
<evidence type="ECO:0000256" key="22">
    <source>
        <dbReference type="PROSITE-ProRule" id="PRU00409"/>
    </source>
</evidence>
<dbReference type="InterPro" id="IPR011761">
    <property type="entry name" value="ATP-grasp"/>
</dbReference>
<feature type="binding site" evidence="20">
    <location>
        <begin position="186"/>
        <end position="188"/>
    </location>
    <ligand>
        <name>ATP</name>
        <dbReference type="ChEBI" id="CHEBI:30616"/>
    </ligand>
</feature>
<feature type="binding site" evidence="20">
    <location>
        <begin position="224"/>
        <end position="231"/>
    </location>
    <ligand>
        <name>ATP</name>
        <dbReference type="ChEBI" id="CHEBI:30616"/>
    </ligand>
</feature>
<keyword evidence="12 18" id="KW-0133">Cell shape</keyword>
<name>A0A5C8Z782_9GAMM</name>
<comment type="caution">
    <text evidence="24">The sequence shown here is derived from an EMBL/GenBank/DDBJ whole genome shotgun (WGS) entry which is preliminary data.</text>
</comment>
<dbReference type="PANTHER" id="PTHR23132:SF25">
    <property type="entry name" value="D-ALANINE--D-ALANINE LIGASE A"/>
    <property type="match status" value="1"/>
</dbReference>
<dbReference type="Pfam" id="PF01820">
    <property type="entry name" value="Dala_Dala_lig_N"/>
    <property type="match status" value="1"/>
</dbReference>
<keyword evidence="25" id="KW-1185">Reference proteome</keyword>
<evidence type="ECO:0000256" key="11">
    <source>
        <dbReference type="ARBA" id="ARBA00022842"/>
    </source>
</evidence>
<dbReference type="NCBIfam" id="TIGR01205">
    <property type="entry name" value="D_ala_D_alaTIGR"/>
    <property type="match status" value="1"/>
</dbReference>
<evidence type="ECO:0000256" key="16">
    <source>
        <dbReference type="ARBA" id="ARBA00047614"/>
    </source>
</evidence>
<dbReference type="GO" id="GO:0005524">
    <property type="term" value="F:ATP binding"/>
    <property type="evidence" value="ECO:0007669"/>
    <property type="project" value="UniProtKB-UniRule"/>
</dbReference>
<evidence type="ECO:0000256" key="21">
    <source>
        <dbReference type="PIRSR" id="PIRSR039102-3"/>
    </source>
</evidence>
<feature type="active site" evidence="19">
    <location>
        <position position="194"/>
    </location>
</feature>
<evidence type="ECO:0000256" key="8">
    <source>
        <dbReference type="ARBA" id="ARBA00022723"/>
    </source>
</evidence>
<dbReference type="GO" id="GO:0005829">
    <property type="term" value="C:cytosol"/>
    <property type="evidence" value="ECO:0007669"/>
    <property type="project" value="TreeGrafter"/>
</dbReference>
<keyword evidence="9 20" id="KW-0547">Nucleotide-binding</keyword>
<dbReference type="PROSITE" id="PS50975">
    <property type="entry name" value="ATP_GRASP"/>
    <property type="match status" value="1"/>
</dbReference>
<evidence type="ECO:0000256" key="20">
    <source>
        <dbReference type="PIRSR" id="PIRSR039102-2"/>
    </source>
</evidence>
<dbReference type="InterPro" id="IPR011127">
    <property type="entry name" value="Dala_Dala_lig_N"/>
</dbReference>
<comment type="similarity">
    <text evidence="5 18">Belongs to the D-alanine--D-alanine ligase family.</text>
</comment>
<dbReference type="InterPro" id="IPR000291">
    <property type="entry name" value="D-Ala_lig_Van_CS"/>
</dbReference>
<comment type="pathway">
    <text evidence="4 18">Cell wall biogenesis; peptidoglycan biosynthesis.</text>
</comment>
<evidence type="ECO:0000256" key="14">
    <source>
        <dbReference type="ARBA" id="ARBA00023211"/>
    </source>
</evidence>
<evidence type="ECO:0000256" key="18">
    <source>
        <dbReference type="HAMAP-Rule" id="MF_00047"/>
    </source>
</evidence>
<feature type="binding site" evidence="21">
    <location>
        <position position="318"/>
    </location>
    <ligand>
        <name>Mg(2+)</name>
        <dbReference type="ChEBI" id="CHEBI:18420"/>
        <label>2</label>
    </ligand>
</feature>
<dbReference type="Gene3D" id="3.30.1490.20">
    <property type="entry name" value="ATP-grasp fold, A domain"/>
    <property type="match status" value="1"/>
</dbReference>
<dbReference type="FunFam" id="3.30.470.20:FF:000008">
    <property type="entry name" value="D-alanine--D-alanine ligase"/>
    <property type="match status" value="1"/>
</dbReference>
<dbReference type="NCBIfam" id="NF002528">
    <property type="entry name" value="PRK01966.1-4"/>
    <property type="match status" value="1"/>
</dbReference>
<evidence type="ECO:0000256" key="12">
    <source>
        <dbReference type="ARBA" id="ARBA00022960"/>
    </source>
</evidence>
<comment type="subcellular location">
    <subcellularLocation>
        <location evidence="3 18">Cytoplasm</location>
    </subcellularLocation>
</comment>
<sequence>MSKKIKVGLVFGGRSAEHQVSLQSAQSILSAIDSDKFEVVKIGISAEGTWLLNDSADVFLNGDDPENIALAETAKPVALVAGESNGALKPLTETTVNNSTSLDVLFPILHGPYGEDGSIQGLAKLANIACVGSGILSSSVGMDKDFTKRILIQAGIAVADFMTLKSAYFTEDDVQRIEATFNYPVFIKPANMGSSIGVSCAHNREQLLDAIQSAFKYDKKLLVEQAIKGRELECAVLGNDHPRASVVGEIIASDGFYDYESKYIDANAAKLSLPADISEQLSERIQQTSLAVFKALECRGMARVDMFVTDDEQIIINEVNTLPGFTKISMYPNLWAASGLSYTDLISELIELAIEDYRP</sequence>
<gene>
    <name evidence="24" type="primary">ddlA</name>
    <name evidence="18" type="synonym">ddl</name>
    <name evidence="24" type="ORF">FME95_00060</name>
</gene>
<feature type="binding site" evidence="21">
    <location>
        <position position="318"/>
    </location>
    <ligand>
        <name>Mg(2+)</name>
        <dbReference type="ChEBI" id="CHEBI:18420"/>
        <label>1</label>
    </ligand>
</feature>
<dbReference type="FunFam" id="3.30.1490.20:FF:000007">
    <property type="entry name" value="D-alanine--D-alanine ligase"/>
    <property type="match status" value="1"/>
</dbReference>
<dbReference type="SUPFAM" id="SSF56059">
    <property type="entry name" value="Glutathione synthetase ATP-binding domain-like"/>
    <property type="match status" value="1"/>
</dbReference>
<evidence type="ECO:0000256" key="5">
    <source>
        <dbReference type="ARBA" id="ARBA00010871"/>
    </source>
</evidence>
<comment type="cofactor">
    <cofactor evidence="21">
        <name>Mg(2+)</name>
        <dbReference type="ChEBI" id="CHEBI:18420"/>
    </cofactor>
    <cofactor evidence="21">
        <name>Mn(2+)</name>
        <dbReference type="ChEBI" id="CHEBI:29035"/>
    </cofactor>
    <text evidence="21">Binds 2 magnesium or manganese ions per subunit.</text>
</comment>
<dbReference type="AlphaFoldDB" id="A0A5C8Z782"/>
<accession>A0A5C8Z782</accession>
<evidence type="ECO:0000313" key="25">
    <source>
        <dbReference type="Proteomes" id="UP000321764"/>
    </source>
</evidence>
<evidence type="ECO:0000256" key="10">
    <source>
        <dbReference type="ARBA" id="ARBA00022840"/>
    </source>
</evidence>
<feature type="binding site" evidence="21">
    <location>
        <position position="305"/>
    </location>
    <ligand>
        <name>Mg(2+)</name>
        <dbReference type="ChEBI" id="CHEBI:18420"/>
        <label>1</label>
    </ligand>
</feature>
<dbReference type="EMBL" id="VKAD01000001">
    <property type="protein sequence ID" value="TXR53011.1"/>
    <property type="molecule type" value="Genomic_DNA"/>
</dbReference>
<dbReference type="Gene3D" id="3.40.50.20">
    <property type="match status" value="1"/>
</dbReference>
<reference evidence="24 25" key="1">
    <citation type="submission" date="2019-07" db="EMBL/GenBank/DDBJ databases">
        <title>Reinekea sp. strain SSH23 genome sequencing and assembly.</title>
        <authorList>
            <person name="Kim I."/>
        </authorList>
    </citation>
    <scope>NUCLEOTIDE SEQUENCE [LARGE SCALE GENOMIC DNA]</scope>
    <source>
        <strain evidence="24 25">SSH23</strain>
    </source>
</reference>
<dbReference type="Pfam" id="PF07478">
    <property type="entry name" value="Dala_Dala_lig_C"/>
    <property type="match status" value="1"/>
</dbReference>
<evidence type="ECO:0000256" key="17">
    <source>
        <dbReference type="ARBA" id="ARBA00060592"/>
    </source>
</evidence>
<dbReference type="PROSITE" id="PS00843">
    <property type="entry name" value="DALA_DALA_LIGASE_1"/>
    <property type="match status" value="1"/>
</dbReference>
<dbReference type="HAMAP" id="MF_00047">
    <property type="entry name" value="Dala_Dala_lig"/>
    <property type="match status" value="1"/>
</dbReference>
<evidence type="ECO:0000256" key="7">
    <source>
        <dbReference type="ARBA" id="ARBA00022598"/>
    </source>
</evidence>
<dbReference type="OrthoDB" id="9813261at2"/>
<dbReference type="InterPro" id="IPR005905">
    <property type="entry name" value="D_ala_D_ala"/>
</dbReference>
<comment type="function">
    <text evidence="2 18">Cell wall formation.</text>
</comment>
<dbReference type="InterPro" id="IPR011095">
    <property type="entry name" value="Dala_Dala_lig_C"/>
</dbReference>
<dbReference type="SUPFAM" id="SSF52440">
    <property type="entry name" value="PreATP-grasp domain"/>
    <property type="match status" value="1"/>
</dbReference>
<dbReference type="UniPathway" id="UPA00219"/>
<protein>
    <recommendedName>
        <fullName evidence="18">D-alanine--D-alanine ligase</fullName>
        <ecNumber evidence="18">6.3.2.4</ecNumber>
    </recommendedName>
    <alternativeName>
        <fullName evidence="18">D-Ala-D-Ala ligase</fullName>
    </alternativeName>
    <alternativeName>
        <fullName evidence="18">D-alanylalanine synthetase</fullName>
    </alternativeName>
</protein>
<dbReference type="GO" id="GO:0046872">
    <property type="term" value="F:metal ion binding"/>
    <property type="evidence" value="ECO:0007669"/>
    <property type="project" value="UniProtKB-KW"/>
</dbReference>
<evidence type="ECO:0000256" key="13">
    <source>
        <dbReference type="ARBA" id="ARBA00022984"/>
    </source>
</evidence>
<comment type="cofactor">
    <cofactor evidence="1">
        <name>Mn(2+)</name>
        <dbReference type="ChEBI" id="CHEBI:29035"/>
    </cofactor>
</comment>
<feature type="binding site" evidence="20">
    <location>
        <begin position="194"/>
        <end position="195"/>
    </location>
    <ligand>
        <name>ATP</name>
        <dbReference type="ChEBI" id="CHEBI:30616"/>
    </ligand>
</feature>
<dbReference type="PIRSF" id="PIRSF039102">
    <property type="entry name" value="Ddl/VanB"/>
    <property type="match status" value="1"/>
</dbReference>
<keyword evidence="15 18" id="KW-0961">Cell wall biogenesis/degradation</keyword>
<dbReference type="InterPro" id="IPR016185">
    <property type="entry name" value="PreATP-grasp_dom_sf"/>
</dbReference>
<evidence type="ECO:0000256" key="9">
    <source>
        <dbReference type="ARBA" id="ARBA00022741"/>
    </source>
</evidence>
<dbReference type="GO" id="GO:0071555">
    <property type="term" value="P:cell wall organization"/>
    <property type="evidence" value="ECO:0007669"/>
    <property type="project" value="UniProtKB-KW"/>
</dbReference>
<evidence type="ECO:0000256" key="19">
    <source>
        <dbReference type="PIRSR" id="PIRSR039102-1"/>
    </source>
</evidence>
<feature type="binding site" evidence="20">
    <location>
        <begin position="317"/>
        <end position="318"/>
    </location>
    <ligand>
        <name>ATP</name>
        <dbReference type="ChEBI" id="CHEBI:30616"/>
    </ligand>
</feature>
<evidence type="ECO:0000256" key="4">
    <source>
        <dbReference type="ARBA" id="ARBA00004752"/>
    </source>
</evidence>
<comment type="pathway">
    <text evidence="17">Glycan biosynthesis.</text>
</comment>
<evidence type="ECO:0000256" key="15">
    <source>
        <dbReference type="ARBA" id="ARBA00023316"/>
    </source>
</evidence>
<feature type="active site" evidence="19">
    <location>
        <position position="329"/>
    </location>
</feature>
<organism evidence="24 25">
    <name type="scientific">Reinekea thalattae</name>
    <dbReference type="NCBI Taxonomy" id="2593301"/>
    <lineage>
        <taxon>Bacteria</taxon>
        <taxon>Pseudomonadati</taxon>
        <taxon>Pseudomonadota</taxon>
        <taxon>Gammaproteobacteria</taxon>
        <taxon>Oceanospirillales</taxon>
        <taxon>Saccharospirillaceae</taxon>
        <taxon>Reinekea</taxon>
    </lineage>
</organism>
<dbReference type="NCBIfam" id="NF002378">
    <property type="entry name" value="PRK01372.1"/>
    <property type="match status" value="1"/>
</dbReference>
<evidence type="ECO:0000256" key="3">
    <source>
        <dbReference type="ARBA" id="ARBA00004496"/>
    </source>
</evidence>
<proteinExistence type="inferred from homology"/>
<evidence type="ECO:0000256" key="2">
    <source>
        <dbReference type="ARBA" id="ARBA00003921"/>
    </source>
</evidence>
<dbReference type="Gene3D" id="3.30.470.20">
    <property type="entry name" value="ATP-grasp fold, B domain"/>
    <property type="match status" value="1"/>
</dbReference>
<dbReference type="GO" id="GO:0008360">
    <property type="term" value="P:regulation of cell shape"/>
    <property type="evidence" value="ECO:0007669"/>
    <property type="project" value="UniProtKB-KW"/>
</dbReference>
<feature type="domain" description="ATP-grasp" evidence="23">
    <location>
        <begin position="148"/>
        <end position="351"/>
    </location>
</feature>
<dbReference type="GO" id="GO:0008716">
    <property type="term" value="F:D-alanine-D-alanine ligase activity"/>
    <property type="evidence" value="ECO:0007669"/>
    <property type="project" value="UniProtKB-UniRule"/>
</dbReference>
<dbReference type="PANTHER" id="PTHR23132">
    <property type="entry name" value="D-ALANINE--D-ALANINE LIGASE"/>
    <property type="match status" value="1"/>
</dbReference>
<keyword evidence="13 18" id="KW-0573">Peptidoglycan synthesis</keyword>
<dbReference type="GO" id="GO:0009252">
    <property type="term" value="P:peptidoglycan biosynthetic process"/>
    <property type="evidence" value="ECO:0007669"/>
    <property type="project" value="UniProtKB-UniRule"/>
</dbReference>
<keyword evidence="6 18" id="KW-0963">Cytoplasm</keyword>
<keyword evidence="10 22" id="KW-0067">ATP-binding</keyword>
<evidence type="ECO:0000259" key="23">
    <source>
        <dbReference type="PROSITE" id="PS50975"/>
    </source>
</evidence>
<keyword evidence="14 21" id="KW-0464">Manganese</keyword>
<dbReference type="PROSITE" id="PS00844">
    <property type="entry name" value="DALA_DALA_LIGASE_2"/>
    <property type="match status" value="1"/>
</dbReference>